<organism evidence="1 2">
    <name type="scientific">Dothidotthia symphoricarpi CBS 119687</name>
    <dbReference type="NCBI Taxonomy" id="1392245"/>
    <lineage>
        <taxon>Eukaryota</taxon>
        <taxon>Fungi</taxon>
        <taxon>Dikarya</taxon>
        <taxon>Ascomycota</taxon>
        <taxon>Pezizomycotina</taxon>
        <taxon>Dothideomycetes</taxon>
        <taxon>Pleosporomycetidae</taxon>
        <taxon>Pleosporales</taxon>
        <taxon>Dothidotthiaceae</taxon>
        <taxon>Dothidotthia</taxon>
    </lineage>
</organism>
<dbReference type="AlphaFoldDB" id="A0A6A6A0A7"/>
<dbReference type="Proteomes" id="UP000799771">
    <property type="component" value="Unassembled WGS sequence"/>
</dbReference>
<keyword evidence="2" id="KW-1185">Reference proteome</keyword>
<dbReference type="GeneID" id="54402496"/>
<dbReference type="RefSeq" id="XP_033518977.1">
    <property type="nucleotide sequence ID" value="XM_033662064.1"/>
</dbReference>
<name>A0A6A6A0A7_9PLEO</name>
<sequence>MEYQRRYIKTIKSGYLRTSSLSDTDPNPNLLMPVATARVASCGMMTSCPSITASRGCHACSESLPVHHMAVVSSGPISQFVRKMDSSKIKAWHLRGDECVMGSMRQQMTGASAVGGHQLHPHSSILPIFLTYQQRRILWPVINAVYTTQPVVIPLGVV</sequence>
<reference evidence="1" key="1">
    <citation type="journal article" date="2020" name="Stud. Mycol.">
        <title>101 Dothideomycetes genomes: a test case for predicting lifestyles and emergence of pathogens.</title>
        <authorList>
            <person name="Haridas S."/>
            <person name="Albert R."/>
            <person name="Binder M."/>
            <person name="Bloem J."/>
            <person name="Labutti K."/>
            <person name="Salamov A."/>
            <person name="Andreopoulos B."/>
            <person name="Baker S."/>
            <person name="Barry K."/>
            <person name="Bills G."/>
            <person name="Bluhm B."/>
            <person name="Cannon C."/>
            <person name="Castanera R."/>
            <person name="Culley D."/>
            <person name="Daum C."/>
            <person name="Ezra D."/>
            <person name="Gonzalez J."/>
            <person name="Henrissat B."/>
            <person name="Kuo A."/>
            <person name="Liang C."/>
            <person name="Lipzen A."/>
            <person name="Lutzoni F."/>
            <person name="Magnuson J."/>
            <person name="Mondo S."/>
            <person name="Nolan M."/>
            <person name="Ohm R."/>
            <person name="Pangilinan J."/>
            <person name="Park H.-J."/>
            <person name="Ramirez L."/>
            <person name="Alfaro M."/>
            <person name="Sun H."/>
            <person name="Tritt A."/>
            <person name="Yoshinaga Y."/>
            <person name="Zwiers L.-H."/>
            <person name="Turgeon B."/>
            <person name="Goodwin S."/>
            <person name="Spatafora J."/>
            <person name="Crous P."/>
            <person name="Grigoriev I."/>
        </authorList>
    </citation>
    <scope>NUCLEOTIDE SEQUENCE</scope>
    <source>
        <strain evidence="1">CBS 119687</strain>
    </source>
</reference>
<accession>A0A6A6A0A7</accession>
<gene>
    <name evidence="1" type="ORF">P153DRAFT_134814</name>
</gene>
<protein>
    <submittedName>
        <fullName evidence="1">Uncharacterized protein</fullName>
    </submittedName>
</protein>
<proteinExistence type="predicted"/>
<evidence type="ECO:0000313" key="1">
    <source>
        <dbReference type="EMBL" id="KAF2124584.1"/>
    </source>
</evidence>
<evidence type="ECO:0000313" key="2">
    <source>
        <dbReference type="Proteomes" id="UP000799771"/>
    </source>
</evidence>
<dbReference type="EMBL" id="ML977519">
    <property type="protein sequence ID" value="KAF2124584.1"/>
    <property type="molecule type" value="Genomic_DNA"/>
</dbReference>